<keyword evidence="7" id="KW-0547">Nucleotide-binding</keyword>
<dbReference type="SUPFAM" id="SSF55874">
    <property type="entry name" value="ATPase domain of HSP90 chaperone/DNA topoisomerase II/histidine kinase"/>
    <property type="match status" value="1"/>
</dbReference>
<comment type="subcellular location">
    <subcellularLocation>
        <location evidence="2">Membrane</location>
        <topology evidence="2">Multi-pass membrane protein</topology>
    </subcellularLocation>
</comment>
<dbReference type="PROSITE" id="PS50113">
    <property type="entry name" value="PAC"/>
    <property type="match status" value="3"/>
</dbReference>
<dbReference type="InterPro" id="IPR005467">
    <property type="entry name" value="His_kinase_dom"/>
</dbReference>
<dbReference type="Gene3D" id="1.20.120.620">
    <property type="entry name" value="Backbone structure of the membrane domain of e. Coli histidine kinase receptor kdpd"/>
    <property type="match status" value="1"/>
</dbReference>
<keyword evidence="9" id="KW-0067">ATP-binding</keyword>
<feature type="domain" description="PAS" evidence="18">
    <location>
        <begin position="400"/>
        <end position="474"/>
    </location>
</feature>
<keyword evidence="14" id="KW-0175">Coiled coil</keyword>
<dbReference type="InterPro" id="IPR052162">
    <property type="entry name" value="Sensor_kinase/Photoreceptor"/>
</dbReference>
<dbReference type="Pfam" id="PF08448">
    <property type="entry name" value="PAS_4"/>
    <property type="match status" value="1"/>
</dbReference>
<evidence type="ECO:0000256" key="13">
    <source>
        <dbReference type="PROSITE-ProRule" id="PRU00169"/>
    </source>
</evidence>
<feature type="domain" description="PAS" evidence="18">
    <location>
        <begin position="835"/>
        <end position="905"/>
    </location>
</feature>
<keyword evidence="12 15" id="KW-0472">Membrane</keyword>
<dbReference type="Gene3D" id="3.40.50.2300">
    <property type="match status" value="1"/>
</dbReference>
<dbReference type="SMART" id="SM00448">
    <property type="entry name" value="REC"/>
    <property type="match status" value="1"/>
</dbReference>
<evidence type="ECO:0000256" key="4">
    <source>
        <dbReference type="ARBA" id="ARBA00022553"/>
    </source>
</evidence>
<feature type="domain" description="PAC" evidence="19">
    <location>
        <begin position="224"/>
        <end position="276"/>
    </location>
</feature>
<sequence>MDEVPTKNVKVVLALLLPFLACALQLLLWDYLQPFAYLLFYPAVYLSSRLGGKRAAVAATAISALLIIYVFIPPPFSLLLYQWSHLASVLIFVIMGILFGFSQKRLQRALDGETDARAEASSSEAELAEARIELLEMERRMAQERLEETEEEFRIMFMESSVGEARLDPVSGRFLKVNPAFCRMTGYAEAELLDMDLAAVTDPEDREVCRESIGSLGGNGRNAVQTELGLLRRDGASIYCQTTLNLLPSAGGGTKSILAVLQDVSARRQAEEGLLKSEEKFSRAFAGNPAAIALTRFEDGVFLEVNETWEALTGYSREEAIGRSGRHIWPTPEAAQRFVAQLRDTGTLRGWEQEFNRKNGERFVAQLSSQLLSVGGEQVILSTLVDITQLKRAEAALRDSENRFRAIFDHAPVAIGIAAVDDGQLMDVNPAWLRLLGFQREEVLGRTALQLGVYLDEGTRDEVVAAIRRGIGFSQELQLKRKSGEVIDVLYAADVVVLEGTSCLLVMLSDVTVQKQAERALQKSKQDYQQLFQNMLEGFASCRLVRDTSGTVEDFVFLNVNRALQQLTGVVDLVGRRASQVIFGAGEANADFLAACGRVADTGLPEHLESFMAPLEQWWAVSLYSVEHGFFVALFENITVRKREEMRRNATVELLRICNEAVNLDELMSRTTRFFRDLTGCRGIGIRLRSGDGFPYYQHIGLAEEQPGAGDGLCDRARQGLAPPAAEQGALLRCLCAEVLAGSAVGEGREQGSYWTSTGIRAAQGGAGTRCRVESFQSLALIPLRSHGEMIGLFQFSDPAPGLMSAEKVALYEDLVDYIAISCSKLRADQALLEASQYNQQIIAGAQEGIIVYDRDLRCQVWNPYMEQLTGLGTGDMLGRRPQEVIPALKESGVVALLARSLEGEESTPVDFAFSVEQTGRSGWVTDTRAPLKDVRGDIIGVITTVRDITAERRLEEQLRQAQKMEAVGLLAGGVAHDFNNVLQVIMGYCSLLAADPKLDEPQKGEVDQILVSAERAAQLTKGLLAFSRKQVMEPRRVNLCDIVQHVQKFLVRIIGEDITLKVVHCLRPDLPVIADSGHIEQVLINLATNARDAMPKGGTLTVGMEVVKVETATETEFGHTEPGSYACVVMSDTGSGMDEETRGRIFEPFFTTKEVGKGTGLGMAIVYGIVKQHGGFINVYSEPGLGTTFRVYLPLAKVGDTEGAGQVELPAPRGGTETLLLAEDDVEVRRLLVTILTRFGYTVIEAADGQQAVDLFAAHQDRIALVVMDLIMPRKNGMEAGVEIVQLKQGTKILYSSGYTSDFMERRGIFDQGIQLIMKPVQPVQLLRKVREMLDG</sequence>
<dbReference type="InterPro" id="IPR036097">
    <property type="entry name" value="HisK_dim/P_sf"/>
</dbReference>
<dbReference type="PROSITE" id="PS50112">
    <property type="entry name" value="PAS"/>
    <property type="match status" value="4"/>
</dbReference>
<evidence type="ECO:0000259" key="18">
    <source>
        <dbReference type="PROSITE" id="PS50112"/>
    </source>
</evidence>
<dbReference type="Pfam" id="PF02518">
    <property type="entry name" value="HATPase_c"/>
    <property type="match status" value="1"/>
</dbReference>
<dbReference type="Pfam" id="PF00072">
    <property type="entry name" value="Response_reg"/>
    <property type="match status" value="1"/>
</dbReference>
<evidence type="ECO:0000256" key="3">
    <source>
        <dbReference type="ARBA" id="ARBA00012438"/>
    </source>
</evidence>
<reference evidence="20 21" key="1">
    <citation type="submission" date="2020-12" db="EMBL/GenBank/DDBJ databases">
        <title>Geomonas sp. Red259, isolated from paddy soil.</title>
        <authorList>
            <person name="Xu Z."/>
            <person name="Zhang Z."/>
            <person name="Masuda Y."/>
            <person name="Itoh H."/>
            <person name="Senoo K."/>
        </authorList>
    </citation>
    <scope>NUCLEOTIDE SEQUENCE [LARGE SCALE GENOMIC DNA]</scope>
    <source>
        <strain evidence="20 21">Red259</strain>
    </source>
</reference>
<dbReference type="SMART" id="SM00086">
    <property type="entry name" value="PAC"/>
    <property type="match status" value="4"/>
</dbReference>
<evidence type="ECO:0000256" key="2">
    <source>
        <dbReference type="ARBA" id="ARBA00004141"/>
    </source>
</evidence>
<evidence type="ECO:0000256" key="14">
    <source>
        <dbReference type="SAM" id="Coils"/>
    </source>
</evidence>
<dbReference type="InterPro" id="IPR004358">
    <property type="entry name" value="Sig_transdc_His_kin-like_C"/>
</dbReference>
<dbReference type="InterPro" id="IPR035965">
    <property type="entry name" value="PAS-like_dom_sf"/>
</dbReference>
<dbReference type="InterPro" id="IPR013656">
    <property type="entry name" value="PAS_4"/>
</dbReference>
<dbReference type="Gene3D" id="3.30.450.40">
    <property type="match status" value="1"/>
</dbReference>
<dbReference type="InterPro" id="IPR001789">
    <property type="entry name" value="Sig_transdc_resp-reg_receiver"/>
</dbReference>
<dbReference type="PANTHER" id="PTHR43304">
    <property type="entry name" value="PHYTOCHROME-LIKE PROTEIN CPH1"/>
    <property type="match status" value="1"/>
</dbReference>
<evidence type="ECO:0000256" key="10">
    <source>
        <dbReference type="ARBA" id="ARBA00022989"/>
    </source>
</evidence>
<evidence type="ECO:0000259" key="19">
    <source>
        <dbReference type="PROSITE" id="PS50113"/>
    </source>
</evidence>
<keyword evidence="4 13" id="KW-0597">Phosphoprotein</keyword>
<dbReference type="CDD" id="cd00082">
    <property type="entry name" value="HisKA"/>
    <property type="match status" value="1"/>
</dbReference>
<dbReference type="SUPFAM" id="SSF55785">
    <property type="entry name" value="PYP-like sensor domain (PAS domain)"/>
    <property type="match status" value="5"/>
</dbReference>
<keyword evidence="8" id="KW-0418">Kinase</keyword>
<dbReference type="EMBL" id="JAEMHK010000001">
    <property type="protein sequence ID" value="MBJ6798518.1"/>
    <property type="molecule type" value="Genomic_DNA"/>
</dbReference>
<dbReference type="Gene3D" id="3.30.450.20">
    <property type="entry name" value="PAS domain"/>
    <property type="match status" value="5"/>
</dbReference>
<proteinExistence type="predicted"/>
<feature type="coiled-coil region" evidence="14">
    <location>
        <begin position="113"/>
        <end position="152"/>
    </location>
</feature>
<dbReference type="CDD" id="cd00130">
    <property type="entry name" value="PAS"/>
    <property type="match status" value="4"/>
</dbReference>
<keyword evidence="21" id="KW-1185">Reference proteome</keyword>
<feature type="transmembrane region" description="Helical" evidence="15">
    <location>
        <begin position="78"/>
        <end position="101"/>
    </location>
</feature>
<dbReference type="SMART" id="SM00387">
    <property type="entry name" value="HATPase_c"/>
    <property type="match status" value="1"/>
</dbReference>
<dbReference type="InterPro" id="IPR036890">
    <property type="entry name" value="HATPase_C_sf"/>
</dbReference>
<dbReference type="Pfam" id="PF13426">
    <property type="entry name" value="PAS_9"/>
    <property type="match status" value="3"/>
</dbReference>
<dbReference type="SUPFAM" id="SSF47384">
    <property type="entry name" value="Homodimeric domain of signal transducing histidine kinase"/>
    <property type="match status" value="1"/>
</dbReference>
<keyword evidence="10 15" id="KW-1133">Transmembrane helix</keyword>
<dbReference type="EC" id="2.7.13.3" evidence="3"/>
<keyword evidence="5" id="KW-0808">Transferase</keyword>
<dbReference type="InterPro" id="IPR003661">
    <property type="entry name" value="HisK_dim/P_dom"/>
</dbReference>
<dbReference type="PROSITE" id="PS50109">
    <property type="entry name" value="HIS_KIN"/>
    <property type="match status" value="1"/>
</dbReference>
<comment type="catalytic activity">
    <reaction evidence="1">
        <text>ATP + protein L-histidine = ADP + protein N-phospho-L-histidine.</text>
        <dbReference type="EC" id="2.7.13.3"/>
    </reaction>
</comment>
<feature type="domain" description="Histidine kinase" evidence="16">
    <location>
        <begin position="974"/>
        <end position="1198"/>
    </location>
</feature>
<dbReference type="InterPro" id="IPR029016">
    <property type="entry name" value="GAF-like_dom_sf"/>
</dbReference>
<evidence type="ECO:0000256" key="12">
    <source>
        <dbReference type="ARBA" id="ARBA00023136"/>
    </source>
</evidence>
<feature type="domain" description="PAS" evidence="18">
    <location>
        <begin position="171"/>
        <end position="220"/>
    </location>
</feature>
<dbReference type="SUPFAM" id="SSF52172">
    <property type="entry name" value="CheY-like"/>
    <property type="match status" value="1"/>
</dbReference>
<dbReference type="InterPro" id="IPR000700">
    <property type="entry name" value="PAS-assoc_C"/>
</dbReference>
<dbReference type="InterPro" id="IPR001610">
    <property type="entry name" value="PAC"/>
</dbReference>
<protein>
    <recommendedName>
        <fullName evidence="3">histidine kinase</fullName>
        <ecNumber evidence="3">2.7.13.3</ecNumber>
    </recommendedName>
</protein>
<dbReference type="SMART" id="SM00388">
    <property type="entry name" value="HisKA"/>
    <property type="match status" value="1"/>
</dbReference>
<comment type="caution">
    <text evidence="20">The sequence shown here is derived from an EMBL/GenBank/DDBJ whole genome shotgun (WGS) entry which is preliminary data.</text>
</comment>
<gene>
    <name evidence="20" type="ORF">JFN90_00045</name>
</gene>
<evidence type="ECO:0000256" key="6">
    <source>
        <dbReference type="ARBA" id="ARBA00022692"/>
    </source>
</evidence>
<keyword evidence="11" id="KW-0902">Two-component regulatory system</keyword>
<organism evidence="20 21">
    <name type="scientific">Geomonas propionica</name>
    <dbReference type="NCBI Taxonomy" id="2798582"/>
    <lineage>
        <taxon>Bacteria</taxon>
        <taxon>Pseudomonadati</taxon>
        <taxon>Thermodesulfobacteriota</taxon>
        <taxon>Desulfuromonadia</taxon>
        <taxon>Geobacterales</taxon>
        <taxon>Geobacteraceae</taxon>
        <taxon>Geomonas</taxon>
    </lineage>
</organism>
<dbReference type="Pfam" id="PF13493">
    <property type="entry name" value="DUF4118"/>
    <property type="match status" value="1"/>
</dbReference>
<dbReference type="Gene3D" id="3.30.565.10">
    <property type="entry name" value="Histidine kinase-like ATPase, C-terminal domain"/>
    <property type="match status" value="1"/>
</dbReference>
<dbReference type="InterPro" id="IPR038318">
    <property type="entry name" value="KdpD_sf"/>
</dbReference>
<feature type="transmembrane region" description="Helical" evidence="15">
    <location>
        <begin position="53"/>
        <end position="72"/>
    </location>
</feature>
<evidence type="ECO:0000259" key="17">
    <source>
        <dbReference type="PROSITE" id="PS50110"/>
    </source>
</evidence>
<feature type="domain" description="Response regulatory" evidence="17">
    <location>
        <begin position="1219"/>
        <end position="1335"/>
    </location>
</feature>
<dbReference type="CDD" id="cd00156">
    <property type="entry name" value="REC"/>
    <property type="match status" value="1"/>
</dbReference>
<dbReference type="InterPro" id="IPR003594">
    <property type="entry name" value="HATPase_dom"/>
</dbReference>
<evidence type="ECO:0000256" key="15">
    <source>
        <dbReference type="SAM" id="Phobius"/>
    </source>
</evidence>
<dbReference type="SMART" id="SM00091">
    <property type="entry name" value="PAS"/>
    <property type="match status" value="4"/>
</dbReference>
<evidence type="ECO:0000256" key="1">
    <source>
        <dbReference type="ARBA" id="ARBA00000085"/>
    </source>
</evidence>
<evidence type="ECO:0000259" key="16">
    <source>
        <dbReference type="PROSITE" id="PS50109"/>
    </source>
</evidence>
<feature type="domain" description="PAC" evidence="19">
    <location>
        <begin position="908"/>
        <end position="961"/>
    </location>
</feature>
<feature type="domain" description="PAC" evidence="19">
    <location>
        <begin position="349"/>
        <end position="399"/>
    </location>
</feature>
<name>A0ABS0YKU0_9BACT</name>
<dbReference type="InterPro" id="IPR011006">
    <property type="entry name" value="CheY-like_superfamily"/>
</dbReference>
<dbReference type="PRINTS" id="PR00344">
    <property type="entry name" value="BCTRLSENSOR"/>
</dbReference>
<evidence type="ECO:0000256" key="5">
    <source>
        <dbReference type="ARBA" id="ARBA00022679"/>
    </source>
</evidence>
<feature type="domain" description="PAS" evidence="18">
    <location>
        <begin position="298"/>
        <end position="324"/>
    </location>
</feature>
<evidence type="ECO:0000256" key="11">
    <source>
        <dbReference type="ARBA" id="ARBA00023012"/>
    </source>
</evidence>
<dbReference type="Gene3D" id="1.10.287.130">
    <property type="match status" value="1"/>
</dbReference>
<dbReference type="PROSITE" id="PS50110">
    <property type="entry name" value="RESPONSE_REGULATORY"/>
    <property type="match status" value="1"/>
</dbReference>
<evidence type="ECO:0000256" key="9">
    <source>
        <dbReference type="ARBA" id="ARBA00022840"/>
    </source>
</evidence>
<evidence type="ECO:0000313" key="21">
    <source>
        <dbReference type="Proteomes" id="UP000641025"/>
    </source>
</evidence>
<evidence type="ECO:0000256" key="8">
    <source>
        <dbReference type="ARBA" id="ARBA00022777"/>
    </source>
</evidence>
<dbReference type="Proteomes" id="UP000641025">
    <property type="component" value="Unassembled WGS sequence"/>
</dbReference>
<dbReference type="SUPFAM" id="SSF55781">
    <property type="entry name" value="GAF domain-like"/>
    <property type="match status" value="1"/>
</dbReference>
<dbReference type="Pfam" id="PF00512">
    <property type="entry name" value="HisKA"/>
    <property type="match status" value="1"/>
</dbReference>
<feature type="transmembrane region" description="Helical" evidence="15">
    <location>
        <begin position="12"/>
        <end position="32"/>
    </location>
</feature>
<dbReference type="InterPro" id="IPR025201">
    <property type="entry name" value="KdpD_TM"/>
</dbReference>
<evidence type="ECO:0000313" key="20">
    <source>
        <dbReference type="EMBL" id="MBJ6798518.1"/>
    </source>
</evidence>
<evidence type="ECO:0000256" key="7">
    <source>
        <dbReference type="ARBA" id="ARBA00022741"/>
    </source>
</evidence>
<accession>A0ABS0YKU0</accession>
<dbReference type="InterPro" id="IPR000014">
    <property type="entry name" value="PAS"/>
</dbReference>
<keyword evidence="6 15" id="KW-0812">Transmembrane</keyword>
<feature type="modified residue" description="4-aspartylphosphate" evidence="13">
    <location>
        <position position="1270"/>
    </location>
</feature>
<dbReference type="NCBIfam" id="TIGR00229">
    <property type="entry name" value="sensory_box"/>
    <property type="match status" value="4"/>
</dbReference>
<dbReference type="PANTHER" id="PTHR43304:SF1">
    <property type="entry name" value="PAC DOMAIN-CONTAINING PROTEIN"/>
    <property type="match status" value="1"/>
</dbReference>